<protein>
    <submittedName>
        <fullName evidence="1">Uncharacterized protein</fullName>
    </submittedName>
</protein>
<reference evidence="1 2" key="1">
    <citation type="submission" date="2024-07" db="EMBL/GenBank/DDBJ databases">
        <title>Section-level genome sequencing and comparative genomics of Aspergillus sections Usti and Cavernicolus.</title>
        <authorList>
            <consortium name="Lawrence Berkeley National Laboratory"/>
            <person name="Nybo J.L."/>
            <person name="Vesth T.C."/>
            <person name="Theobald S."/>
            <person name="Frisvad J.C."/>
            <person name="Larsen T.O."/>
            <person name="Kjaerboelling I."/>
            <person name="Rothschild-Mancinelli K."/>
            <person name="Lyhne E.K."/>
            <person name="Kogle M.E."/>
            <person name="Barry K."/>
            <person name="Clum A."/>
            <person name="Na H."/>
            <person name="Ledsgaard L."/>
            <person name="Lin J."/>
            <person name="Lipzen A."/>
            <person name="Kuo A."/>
            <person name="Riley R."/>
            <person name="Mondo S."/>
            <person name="Labutti K."/>
            <person name="Haridas S."/>
            <person name="Pangalinan J."/>
            <person name="Salamov A.A."/>
            <person name="Simmons B.A."/>
            <person name="Magnuson J.K."/>
            <person name="Chen J."/>
            <person name="Drula E."/>
            <person name="Henrissat B."/>
            <person name="Wiebenga A."/>
            <person name="Lubbers R.J."/>
            <person name="Gomes A.C."/>
            <person name="Makela M.R."/>
            <person name="Stajich J."/>
            <person name="Grigoriev I.V."/>
            <person name="Mortensen U.H."/>
            <person name="De Vries R.P."/>
            <person name="Baker S.E."/>
            <person name="Andersen M.R."/>
        </authorList>
    </citation>
    <scope>NUCLEOTIDE SEQUENCE [LARGE SCALE GENOMIC DNA]</scope>
    <source>
        <strain evidence="1 2">CBS 588.65</strain>
    </source>
</reference>
<comment type="caution">
    <text evidence="1">The sequence shown here is derived from an EMBL/GenBank/DDBJ whole genome shotgun (WGS) entry which is preliminary data.</text>
</comment>
<sequence length="103" mass="11572">MSSPRTNETPVLAVESPSRHNFKTAKRIDKQVDVVYNGPNVNDEVARVTALTALTAEEKKLISRVYWHLVPLLCLLYLMKKIDESNATNARIMNKGTEYPDAA</sequence>
<name>A0ABR4HXW6_9EURO</name>
<organism evidence="1 2">
    <name type="scientific">Aspergillus granulosus</name>
    <dbReference type="NCBI Taxonomy" id="176169"/>
    <lineage>
        <taxon>Eukaryota</taxon>
        <taxon>Fungi</taxon>
        <taxon>Dikarya</taxon>
        <taxon>Ascomycota</taxon>
        <taxon>Pezizomycotina</taxon>
        <taxon>Eurotiomycetes</taxon>
        <taxon>Eurotiomycetidae</taxon>
        <taxon>Eurotiales</taxon>
        <taxon>Aspergillaceae</taxon>
        <taxon>Aspergillus</taxon>
        <taxon>Aspergillus subgen. Nidulantes</taxon>
    </lineage>
</organism>
<gene>
    <name evidence="1" type="ORF">BJX63DRAFT_428110</name>
</gene>
<proteinExistence type="predicted"/>
<dbReference type="EMBL" id="JBFXLT010000007">
    <property type="protein sequence ID" value="KAL2820275.1"/>
    <property type="molecule type" value="Genomic_DNA"/>
</dbReference>
<evidence type="ECO:0000313" key="2">
    <source>
        <dbReference type="Proteomes" id="UP001610334"/>
    </source>
</evidence>
<accession>A0ABR4HXW6</accession>
<evidence type="ECO:0000313" key="1">
    <source>
        <dbReference type="EMBL" id="KAL2820275.1"/>
    </source>
</evidence>
<keyword evidence="2" id="KW-1185">Reference proteome</keyword>
<dbReference type="Proteomes" id="UP001610334">
    <property type="component" value="Unassembled WGS sequence"/>
</dbReference>